<protein>
    <submittedName>
        <fullName evidence="1">Uncharacterized protein</fullName>
    </submittedName>
</protein>
<comment type="caution">
    <text evidence="1">The sequence shown here is derived from an EMBL/GenBank/DDBJ whole genome shotgun (WGS) entry which is preliminary data.</text>
</comment>
<gene>
    <name evidence="1" type="ORF">PGIGA_G00183950</name>
</gene>
<feature type="non-terminal residue" evidence="1">
    <location>
        <position position="1"/>
    </location>
</feature>
<dbReference type="EMBL" id="CM040456">
    <property type="protein sequence ID" value="MCI4376072.1"/>
    <property type="molecule type" value="Genomic_DNA"/>
</dbReference>
<proteinExistence type="predicted"/>
<accession>A0ACC5WAH5</accession>
<evidence type="ECO:0000313" key="1">
    <source>
        <dbReference type="EMBL" id="MCI4376072.1"/>
    </source>
</evidence>
<dbReference type="Proteomes" id="UP000829447">
    <property type="component" value="Linkage Group LG3"/>
</dbReference>
<reference evidence="1 2" key="1">
    <citation type="journal article" date="2022" name="bioRxiv">
        <title>An ancient truncated duplication of the anti-Mullerian hormone receptor type 2 gene is a potential conserved master sex determinant in the Pangasiidae catfish family.</title>
        <authorList>
            <person name="Wen M."/>
            <person name="Pan Q."/>
            <person name="Jouanno E."/>
            <person name="Montfort J."/>
            <person name="Zahm M."/>
            <person name="Cabau C."/>
            <person name="Klopp C."/>
            <person name="Iampietro C."/>
            <person name="Roques C."/>
            <person name="Bouchez O."/>
            <person name="Castinel A."/>
            <person name="Donnadieu C."/>
            <person name="Parrinello H."/>
            <person name="Poncet C."/>
            <person name="Belmonte E."/>
            <person name="Gautier V."/>
            <person name="Avarre J.-C."/>
            <person name="Dugue R."/>
            <person name="Gustiano R."/>
            <person name="Ha T.T.T."/>
            <person name="Campet M."/>
            <person name="Sriphairoj K."/>
            <person name="Ribolli J."/>
            <person name="de Almeida F.L."/>
            <person name="Desvignes T."/>
            <person name="Postlethwait J.H."/>
            <person name="Bucao C.F."/>
            <person name="Robinson-Rechavi M."/>
            <person name="Bobe J."/>
            <person name="Herpin A."/>
            <person name="Guiguen Y."/>
        </authorList>
    </citation>
    <scope>NUCLEOTIDE SEQUENCE [LARGE SCALE GENOMIC DNA]</scope>
    <source>
        <strain evidence="1">YG-Dec2019</strain>
    </source>
</reference>
<sequence>TIQAEAADGSDFNYIVLRLLVVAPVRDFFLPVCKAVNIKADCPGECSMSSWYLTANVTGGYGSDIPSMRVLQGNGNLTITSVLTDTGMVVTTAVFSSSCCSRDLELVAVDAVGNVATCFKSLKATAAPRVLTYGAEFFLILPVCLWLNMGVSLHQFMQL</sequence>
<evidence type="ECO:0000313" key="2">
    <source>
        <dbReference type="Proteomes" id="UP000829447"/>
    </source>
</evidence>
<name>A0ACC5WAH5_PANGG</name>
<organism evidence="1 2">
    <name type="scientific">Pangasianodon gigas</name>
    <name type="common">Mekong giant catfish</name>
    <name type="synonym">Pangasius gigas</name>
    <dbReference type="NCBI Taxonomy" id="30993"/>
    <lineage>
        <taxon>Eukaryota</taxon>
        <taxon>Metazoa</taxon>
        <taxon>Chordata</taxon>
        <taxon>Craniata</taxon>
        <taxon>Vertebrata</taxon>
        <taxon>Euteleostomi</taxon>
        <taxon>Actinopterygii</taxon>
        <taxon>Neopterygii</taxon>
        <taxon>Teleostei</taxon>
        <taxon>Ostariophysi</taxon>
        <taxon>Siluriformes</taxon>
        <taxon>Pangasiidae</taxon>
        <taxon>Pangasianodon</taxon>
    </lineage>
</organism>
<keyword evidence="2" id="KW-1185">Reference proteome</keyword>